<evidence type="ECO:0000313" key="1">
    <source>
        <dbReference type="EMBL" id="VDO85908.1"/>
    </source>
</evidence>
<sequence length="74" mass="7736">MPKSARINGKSTDILVSSGSCAKSSSTSSVLLLWSSLSLELAISSNCDPLSPVSLPSSCREPLLLGLLEEDRIS</sequence>
<dbReference type="AlphaFoldDB" id="A0A3P8CCQ5"/>
<protein>
    <submittedName>
        <fullName evidence="1">Uncharacterized protein</fullName>
    </submittedName>
</protein>
<gene>
    <name evidence="1" type="ORF">SMTD_LOCUS2309</name>
</gene>
<accession>A0A3P8CCQ5</accession>
<dbReference type="Proteomes" id="UP000269396">
    <property type="component" value="Unassembled WGS sequence"/>
</dbReference>
<proteinExistence type="predicted"/>
<name>A0A3P8CCQ5_9TREM</name>
<dbReference type="EMBL" id="UZAL01003077">
    <property type="protein sequence ID" value="VDO85908.1"/>
    <property type="molecule type" value="Genomic_DNA"/>
</dbReference>
<reference evidence="1 2" key="1">
    <citation type="submission" date="2018-11" db="EMBL/GenBank/DDBJ databases">
        <authorList>
            <consortium name="Pathogen Informatics"/>
        </authorList>
    </citation>
    <scope>NUCLEOTIDE SEQUENCE [LARGE SCALE GENOMIC DNA]</scope>
    <source>
        <strain>Denwood</strain>
        <strain evidence="2">Zambia</strain>
    </source>
</reference>
<keyword evidence="2" id="KW-1185">Reference proteome</keyword>
<evidence type="ECO:0000313" key="2">
    <source>
        <dbReference type="Proteomes" id="UP000269396"/>
    </source>
</evidence>
<organism evidence="1 2">
    <name type="scientific">Schistosoma mattheei</name>
    <dbReference type="NCBI Taxonomy" id="31246"/>
    <lineage>
        <taxon>Eukaryota</taxon>
        <taxon>Metazoa</taxon>
        <taxon>Spiralia</taxon>
        <taxon>Lophotrochozoa</taxon>
        <taxon>Platyhelminthes</taxon>
        <taxon>Trematoda</taxon>
        <taxon>Digenea</taxon>
        <taxon>Strigeidida</taxon>
        <taxon>Schistosomatoidea</taxon>
        <taxon>Schistosomatidae</taxon>
        <taxon>Schistosoma</taxon>
    </lineage>
</organism>